<evidence type="ECO:0000313" key="3">
    <source>
        <dbReference type="Proteomes" id="UP000037660"/>
    </source>
</evidence>
<proteinExistence type="predicted"/>
<dbReference type="InterPro" id="IPR018490">
    <property type="entry name" value="cNMP-bd_dom_sf"/>
</dbReference>
<evidence type="ECO:0000259" key="1">
    <source>
        <dbReference type="PROSITE" id="PS50042"/>
    </source>
</evidence>
<organism evidence="2 3">
    <name type="scientific">Piscinibacter sakaiensis</name>
    <name type="common">Ideonella sakaiensis</name>
    <dbReference type="NCBI Taxonomy" id="1547922"/>
    <lineage>
        <taxon>Bacteria</taxon>
        <taxon>Pseudomonadati</taxon>
        <taxon>Pseudomonadota</taxon>
        <taxon>Betaproteobacteria</taxon>
        <taxon>Burkholderiales</taxon>
        <taxon>Sphaerotilaceae</taxon>
        <taxon>Piscinibacter</taxon>
    </lineage>
</organism>
<gene>
    <name evidence="2" type="ORF">ISF6_3793</name>
</gene>
<dbReference type="RefSeq" id="WP_054021755.1">
    <property type="nucleotide sequence ID" value="NZ_BBYR01000059.1"/>
</dbReference>
<dbReference type="InterPro" id="IPR014710">
    <property type="entry name" value="RmlC-like_jellyroll"/>
</dbReference>
<dbReference type="PROSITE" id="PS50042">
    <property type="entry name" value="CNMP_BINDING_3"/>
    <property type="match status" value="1"/>
</dbReference>
<dbReference type="PANTHER" id="PTHR24567:SF74">
    <property type="entry name" value="HTH-TYPE TRANSCRIPTIONAL REGULATOR ARCR"/>
    <property type="match status" value="1"/>
</dbReference>
<dbReference type="GO" id="GO:0003700">
    <property type="term" value="F:DNA-binding transcription factor activity"/>
    <property type="evidence" value="ECO:0007669"/>
    <property type="project" value="TreeGrafter"/>
</dbReference>
<dbReference type="AlphaFoldDB" id="A0A0K8P567"/>
<reference evidence="2 3" key="2">
    <citation type="journal article" date="2016" name="Science">
        <title>A bacterium that degrades and assimilates poly(ethylene terephthalate).</title>
        <authorList>
            <person name="Yoshida S."/>
            <person name="Hiraga K."/>
            <person name="Takehana T."/>
            <person name="Taniguchi I."/>
            <person name="Yamaji H."/>
            <person name="Maeda Y."/>
            <person name="Toyohara K."/>
            <person name="Miyamoto K."/>
            <person name="Kimura Y."/>
            <person name="Oda K."/>
        </authorList>
    </citation>
    <scope>NUCLEOTIDE SEQUENCE [LARGE SCALE GENOMIC DNA]</scope>
    <source>
        <strain evidence="3">NBRC 110686 / TISTR 2288 / 201-F6</strain>
    </source>
</reference>
<sequence>MDLSELVEAIDTLNAPDAFKCGFTLLQWQTIENYLIPFEMKAGEVLIEQGETDRVCYFLGRGSLQVYVTGGPPGASRIAIVRAGAIVGEPSLFGDQPRMASVSTLTPCTLWALSGQRFEQMAQRVPALALDFLRAAGNVMAIRMRATLVRQTPFT</sequence>
<dbReference type="Proteomes" id="UP000037660">
    <property type="component" value="Unassembled WGS sequence"/>
</dbReference>
<protein>
    <recommendedName>
        <fullName evidence="1">Cyclic nucleotide-binding domain-containing protein</fullName>
    </recommendedName>
</protein>
<keyword evidence="3" id="KW-1185">Reference proteome</keyword>
<dbReference type="PANTHER" id="PTHR24567">
    <property type="entry name" value="CRP FAMILY TRANSCRIPTIONAL REGULATORY PROTEIN"/>
    <property type="match status" value="1"/>
</dbReference>
<dbReference type="Pfam" id="PF00027">
    <property type="entry name" value="cNMP_binding"/>
    <property type="match status" value="1"/>
</dbReference>
<comment type="caution">
    <text evidence="2">The sequence shown here is derived from an EMBL/GenBank/DDBJ whole genome shotgun (WGS) entry which is preliminary data.</text>
</comment>
<reference evidence="3" key="1">
    <citation type="submission" date="2015-07" db="EMBL/GenBank/DDBJ databases">
        <title>Discovery of a poly(ethylene terephthalate assimilation.</title>
        <authorList>
            <person name="Yoshida S."/>
            <person name="Hiraga K."/>
            <person name="Takehana T."/>
            <person name="Taniguchi I."/>
            <person name="Yamaji H."/>
            <person name="Maeda Y."/>
            <person name="Toyohara K."/>
            <person name="Miyamoto K."/>
            <person name="Kimura Y."/>
            <person name="Oda K."/>
        </authorList>
    </citation>
    <scope>NUCLEOTIDE SEQUENCE [LARGE SCALE GENOMIC DNA]</scope>
    <source>
        <strain evidence="3">NBRC 110686 / TISTR 2288 / 201-F6</strain>
    </source>
</reference>
<dbReference type="SUPFAM" id="SSF51206">
    <property type="entry name" value="cAMP-binding domain-like"/>
    <property type="match status" value="1"/>
</dbReference>
<dbReference type="EMBL" id="BBYR01000059">
    <property type="protein sequence ID" value="GAP37848.1"/>
    <property type="molecule type" value="Genomic_DNA"/>
</dbReference>
<dbReference type="InterPro" id="IPR050397">
    <property type="entry name" value="Env_Response_Regulators"/>
</dbReference>
<accession>A0A0K8P567</accession>
<dbReference type="Gene3D" id="2.60.120.10">
    <property type="entry name" value="Jelly Rolls"/>
    <property type="match status" value="1"/>
</dbReference>
<dbReference type="SMART" id="SM00100">
    <property type="entry name" value="cNMP"/>
    <property type="match status" value="1"/>
</dbReference>
<evidence type="ECO:0000313" key="2">
    <source>
        <dbReference type="EMBL" id="GAP37848.1"/>
    </source>
</evidence>
<name>A0A0K8P567_PISS1</name>
<dbReference type="OrthoDB" id="8900094at2"/>
<dbReference type="STRING" id="1547922.ISF6_3793"/>
<dbReference type="CDD" id="cd00038">
    <property type="entry name" value="CAP_ED"/>
    <property type="match status" value="1"/>
</dbReference>
<dbReference type="GO" id="GO:0005829">
    <property type="term" value="C:cytosol"/>
    <property type="evidence" value="ECO:0007669"/>
    <property type="project" value="TreeGrafter"/>
</dbReference>
<feature type="domain" description="Cyclic nucleotide-binding" evidence="1">
    <location>
        <begin position="38"/>
        <end position="121"/>
    </location>
</feature>
<dbReference type="InterPro" id="IPR000595">
    <property type="entry name" value="cNMP-bd_dom"/>
</dbReference>